<protein>
    <submittedName>
        <fullName evidence="1">DinB family protein</fullName>
    </submittedName>
</protein>
<sequence length="192" mass="21767">MATTPERWVQGSNPYNWADDAQDPRRALARPVGEKETLANYLKHYRITLELKCEGLDAAQMARRSVPPSTMSLLGLVRHMAQVENHWFERVLKQQPDVRQIYDTPEDNDGDFNGAVADPAVVDEAWSTWRDRVASADAWLDALPEEDLGTTVPRRGEQVAVRDVLVHMIEEYARHLGHADLLRESIDGRVGQ</sequence>
<dbReference type="SUPFAM" id="SSF109854">
    <property type="entry name" value="DinB/YfiT-like putative metalloenzymes"/>
    <property type="match status" value="1"/>
</dbReference>
<evidence type="ECO:0000313" key="2">
    <source>
        <dbReference type="Proteomes" id="UP000664617"/>
    </source>
</evidence>
<gene>
    <name evidence="1" type="ORF">J0911_10495</name>
</gene>
<comment type="caution">
    <text evidence="1">The sequence shown here is derived from an EMBL/GenBank/DDBJ whole genome shotgun (WGS) entry which is preliminary data.</text>
</comment>
<keyword evidence="2" id="KW-1185">Reference proteome</keyword>
<dbReference type="RefSeq" id="WP_207275419.1">
    <property type="nucleotide sequence ID" value="NZ_JAFMPK010000043.1"/>
</dbReference>
<organism evidence="1 2">
    <name type="scientific">Myceligenerans salitolerans</name>
    <dbReference type="NCBI Taxonomy" id="1230528"/>
    <lineage>
        <taxon>Bacteria</taxon>
        <taxon>Bacillati</taxon>
        <taxon>Actinomycetota</taxon>
        <taxon>Actinomycetes</taxon>
        <taxon>Micrococcales</taxon>
        <taxon>Promicromonosporaceae</taxon>
        <taxon>Myceligenerans</taxon>
    </lineage>
</organism>
<reference evidence="2" key="1">
    <citation type="submission" date="2023-07" db="EMBL/GenBank/DDBJ databases">
        <title>Myceligenerans salitolerans sp. nov., a halotolerant actinomycete isolated from a salt lake in Xinjiang, China.</title>
        <authorList>
            <person name="Guan T."/>
        </authorList>
    </citation>
    <scope>NUCLEOTIDE SEQUENCE [LARGE SCALE GENOMIC DNA]</scope>
    <source>
        <strain evidence="2">XHU 5031</strain>
    </source>
</reference>
<dbReference type="EMBL" id="JAFMPK010000043">
    <property type="protein sequence ID" value="MBO0609458.1"/>
    <property type="molecule type" value="Genomic_DNA"/>
</dbReference>
<dbReference type="InterPro" id="IPR007061">
    <property type="entry name" value="MST-like"/>
</dbReference>
<dbReference type="Pfam" id="PF04978">
    <property type="entry name" value="MST"/>
    <property type="match status" value="1"/>
</dbReference>
<name>A0ABS3I911_9MICO</name>
<accession>A0ABS3I911</accession>
<dbReference type="Gene3D" id="1.20.120.450">
    <property type="entry name" value="dinb family like domain"/>
    <property type="match status" value="1"/>
</dbReference>
<dbReference type="InterPro" id="IPR034660">
    <property type="entry name" value="DinB/YfiT-like"/>
</dbReference>
<proteinExistence type="predicted"/>
<evidence type="ECO:0000313" key="1">
    <source>
        <dbReference type="EMBL" id="MBO0609458.1"/>
    </source>
</evidence>
<dbReference type="Proteomes" id="UP000664617">
    <property type="component" value="Unassembled WGS sequence"/>
</dbReference>